<keyword evidence="2" id="KW-1133">Transmembrane helix</keyword>
<proteinExistence type="predicted"/>
<feature type="transmembrane region" description="Helical" evidence="2">
    <location>
        <begin position="56"/>
        <end position="77"/>
    </location>
</feature>
<keyword evidence="1" id="KW-0677">Repeat</keyword>
<evidence type="ECO:0000256" key="1">
    <source>
        <dbReference type="ARBA" id="ARBA00022737"/>
    </source>
</evidence>
<evidence type="ECO:0000313" key="4">
    <source>
        <dbReference type="Proteomes" id="UP001149140"/>
    </source>
</evidence>
<reference evidence="3" key="1">
    <citation type="submission" date="2022-10" db="EMBL/GenBank/DDBJ databases">
        <title>The WGS of Solirubrobacter ginsenosidimutans DSM 21036.</title>
        <authorList>
            <person name="Jiang Z."/>
        </authorList>
    </citation>
    <scope>NUCLEOTIDE SEQUENCE</scope>
    <source>
        <strain evidence="3">DSM 21036</strain>
    </source>
</reference>
<keyword evidence="2" id="KW-0812">Transmembrane</keyword>
<dbReference type="RefSeq" id="WP_270045272.1">
    <property type="nucleotide sequence ID" value="NZ_JAPDOD010000056.1"/>
</dbReference>
<sequence length="382" mass="40600">MSTIQTKLVRILMALAVAGAVLLAVAAVVAFIRVSADWLAATDGIADPTKRAEETGRARTVVLAVLAGTLAAVGAYYTHRNYQLTRQGQITERFTRAVDQLGNRDSMDVRLGGIYALERVARDSAYDHGPIVEILTAFVRERTPIPDEDVIENLIQMEPDVYPKPPEADVQAALTVLGRRKAAYDPPAPWRINFAGCYLPRAHLQGAQLQRADLSYTVLTDAKLERSVLTNARLVGAKMYMTNLTDAKLTGVNLREAFANRAVFASADLSEAVLAGGRFRGAEFVYAALRDAKLDDADLEGASLSGSNLAGASLSGANLANASLTRADLSASHLDGARFGGADFRSARLGNARYDSDTVWPNGFDPVAAGAACISASADAGS</sequence>
<dbReference type="Proteomes" id="UP001149140">
    <property type="component" value="Unassembled WGS sequence"/>
</dbReference>
<comment type="caution">
    <text evidence="3">The sequence shown here is derived from an EMBL/GenBank/DDBJ whole genome shotgun (WGS) entry which is preliminary data.</text>
</comment>
<keyword evidence="2" id="KW-0472">Membrane</keyword>
<dbReference type="PANTHER" id="PTHR47485:SF1">
    <property type="entry name" value="THYLAKOID LUMENAL 17.4 KDA PROTEIN, CHLOROPLASTIC"/>
    <property type="match status" value="1"/>
</dbReference>
<name>A0A9X3N2U2_9ACTN</name>
<dbReference type="EMBL" id="JAPDOD010000056">
    <property type="protein sequence ID" value="MDA0166010.1"/>
    <property type="molecule type" value="Genomic_DNA"/>
</dbReference>
<dbReference type="InterPro" id="IPR001646">
    <property type="entry name" value="5peptide_repeat"/>
</dbReference>
<evidence type="ECO:0000313" key="3">
    <source>
        <dbReference type="EMBL" id="MDA0166010.1"/>
    </source>
</evidence>
<dbReference type="Gene3D" id="2.160.20.80">
    <property type="entry name" value="E3 ubiquitin-protein ligase SopA"/>
    <property type="match status" value="1"/>
</dbReference>
<keyword evidence="4" id="KW-1185">Reference proteome</keyword>
<dbReference type="PANTHER" id="PTHR47485">
    <property type="entry name" value="THYLAKOID LUMENAL 17.4 KDA PROTEIN, CHLOROPLASTIC"/>
    <property type="match status" value="1"/>
</dbReference>
<organism evidence="3 4">
    <name type="scientific">Solirubrobacter ginsenosidimutans</name>
    <dbReference type="NCBI Taxonomy" id="490573"/>
    <lineage>
        <taxon>Bacteria</taxon>
        <taxon>Bacillati</taxon>
        <taxon>Actinomycetota</taxon>
        <taxon>Thermoleophilia</taxon>
        <taxon>Solirubrobacterales</taxon>
        <taxon>Solirubrobacteraceae</taxon>
        <taxon>Solirubrobacter</taxon>
    </lineage>
</organism>
<evidence type="ECO:0000256" key="2">
    <source>
        <dbReference type="SAM" id="Phobius"/>
    </source>
</evidence>
<dbReference type="Pfam" id="PF00805">
    <property type="entry name" value="Pentapeptide"/>
    <property type="match status" value="3"/>
</dbReference>
<feature type="transmembrane region" description="Helical" evidence="2">
    <location>
        <begin position="12"/>
        <end position="36"/>
    </location>
</feature>
<accession>A0A9X3N2U2</accession>
<protein>
    <submittedName>
        <fullName evidence="3">Pentapeptide repeat-containing protein</fullName>
    </submittedName>
</protein>
<gene>
    <name evidence="3" type="ORF">OM076_37445</name>
</gene>
<dbReference type="AlphaFoldDB" id="A0A9X3N2U2"/>
<dbReference type="SUPFAM" id="SSF141571">
    <property type="entry name" value="Pentapeptide repeat-like"/>
    <property type="match status" value="1"/>
</dbReference>